<accession>A0A812USV5</accession>
<evidence type="ECO:0000313" key="3">
    <source>
        <dbReference type="Proteomes" id="UP000604046"/>
    </source>
</evidence>
<proteinExistence type="predicted"/>
<name>A0A812USV5_9DINO</name>
<protein>
    <submittedName>
        <fullName evidence="2">Uncharacterized protein</fullName>
    </submittedName>
</protein>
<organism evidence="2 3">
    <name type="scientific">Symbiodinium natans</name>
    <dbReference type="NCBI Taxonomy" id="878477"/>
    <lineage>
        <taxon>Eukaryota</taxon>
        <taxon>Sar</taxon>
        <taxon>Alveolata</taxon>
        <taxon>Dinophyceae</taxon>
        <taxon>Suessiales</taxon>
        <taxon>Symbiodiniaceae</taxon>
        <taxon>Symbiodinium</taxon>
    </lineage>
</organism>
<keyword evidence="3" id="KW-1185">Reference proteome</keyword>
<dbReference type="EMBL" id="CAJNDS010002733">
    <property type="protein sequence ID" value="CAE7576982.1"/>
    <property type="molecule type" value="Genomic_DNA"/>
</dbReference>
<dbReference type="AlphaFoldDB" id="A0A812USV5"/>
<evidence type="ECO:0000256" key="1">
    <source>
        <dbReference type="SAM" id="MobiDB-lite"/>
    </source>
</evidence>
<dbReference type="Proteomes" id="UP000604046">
    <property type="component" value="Unassembled WGS sequence"/>
</dbReference>
<gene>
    <name evidence="2" type="ORF">SNAT2548_LOCUS32916</name>
</gene>
<feature type="region of interest" description="Disordered" evidence="1">
    <location>
        <begin position="256"/>
        <end position="278"/>
    </location>
</feature>
<dbReference type="Gene3D" id="3.40.630.30">
    <property type="match status" value="1"/>
</dbReference>
<evidence type="ECO:0000313" key="2">
    <source>
        <dbReference type="EMBL" id="CAE7576982.1"/>
    </source>
</evidence>
<comment type="caution">
    <text evidence="2">The sequence shown here is derived from an EMBL/GenBank/DDBJ whole genome shotgun (WGS) entry which is preliminary data.</text>
</comment>
<reference evidence="2" key="1">
    <citation type="submission" date="2021-02" db="EMBL/GenBank/DDBJ databases">
        <authorList>
            <person name="Dougan E. K."/>
            <person name="Rhodes N."/>
            <person name="Thang M."/>
            <person name="Chan C."/>
        </authorList>
    </citation>
    <scope>NUCLEOTIDE SEQUENCE</scope>
</reference>
<sequence length="278" mass="31860">MPDRSRDRSRSPRRAAGATETCCALEACRDAHRWAAYECHFSKTTFKTEASQVRTRVIACHGQCRTFILCEKGQVPKSIQKAKDRKELVLAAMTVRMNPYRHYSKMWAQVLHMSAWEERQGHGSKLVSAVEELLRQEGVDVIVSYPAPTQQAESFWNKMGYRGQDPSLLPDEELIPRCRGGPLWPEQSLSGEPLERWEKRLAACAQQPREEVTRTRPGGDGRRYREFVWRPKDLRKRLASEVTMSALQLQKLMSSPVRRRMRGKQPPLVAEGSIAQVL</sequence>
<dbReference type="InterPro" id="IPR016181">
    <property type="entry name" value="Acyl_CoA_acyltransferase"/>
</dbReference>
<dbReference type="SUPFAM" id="SSF55729">
    <property type="entry name" value="Acyl-CoA N-acyltransferases (Nat)"/>
    <property type="match status" value="1"/>
</dbReference>